<dbReference type="Proteomes" id="UP000258927">
    <property type="component" value="Chromosome"/>
</dbReference>
<feature type="transmembrane region" description="Helical" evidence="1">
    <location>
        <begin position="110"/>
        <end position="129"/>
    </location>
</feature>
<sequence>MKHFTELFLDHLLNVRQIKFAVIGVAVYLSLAYSGYGEVPQSKQIGAALMSGLTFFSPALVSAYFHIAADESDWRKAQARVSMKKHLVVYGIHSPLVLLVVWLLQLPSWVYFFMLAFIVGTFYWDVWRLNRDNPHTPKKSR</sequence>
<evidence type="ECO:0000313" key="2">
    <source>
        <dbReference type="EMBL" id="AVX05003.1"/>
    </source>
</evidence>
<keyword evidence="3" id="KW-1185">Reference proteome</keyword>
<feature type="transmembrane region" description="Helical" evidence="1">
    <location>
        <begin position="20"/>
        <end position="39"/>
    </location>
</feature>
<accession>A0A2R4MGB4</accession>
<name>A0A2R4MGB4_9HYPH</name>
<gene>
    <name evidence="2" type="ORF">MXMO3_02491</name>
</gene>
<proteinExistence type="predicted"/>
<keyword evidence="1" id="KW-1133">Transmembrane helix</keyword>
<dbReference type="EMBL" id="CP021330">
    <property type="protein sequence ID" value="AVX05003.1"/>
    <property type="molecule type" value="Genomic_DNA"/>
</dbReference>
<protein>
    <submittedName>
        <fullName evidence="2">Uncharacterized protein</fullName>
    </submittedName>
</protein>
<feature type="transmembrane region" description="Helical" evidence="1">
    <location>
        <begin position="45"/>
        <end position="67"/>
    </location>
</feature>
<dbReference type="RefSeq" id="WP_117396074.1">
    <property type="nucleotide sequence ID" value="NZ_CP021330.1"/>
</dbReference>
<dbReference type="KEGG" id="mmyr:MXMO3_02491"/>
<dbReference type="AlphaFoldDB" id="A0A2R4MGB4"/>
<evidence type="ECO:0000256" key="1">
    <source>
        <dbReference type="SAM" id="Phobius"/>
    </source>
</evidence>
<organism evidence="2 3">
    <name type="scientific">Maritalea myrionectae</name>
    <dbReference type="NCBI Taxonomy" id="454601"/>
    <lineage>
        <taxon>Bacteria</taxon>
        <taxon>Pseudomonadati</taxon>
        <taxon>Pseudomonadota</taxon>
        <taxon>Alphaproteobacteria</taxon>
        <taxon>Hyphomicrobiales</taxon>
        <taxon>Devosiaceae</taxon>
        <taxon>Maritalea</taxon>
    </lineage>
</organism>
<evidence type="ECO:0000313" key="3">
    <source>
        <dbReference type="Proteomes" id="UP000258927"/>
    </source>
</evidence>
<feature type="transmembrane region" description="Helical" evidence="1">
    <location>
        <begin position="87"/>
        <end position="104"/>
    </location>
</feature>
<keyword evidence="1" id="KW-0812">Transmembrane</keyword>
<reference evidence="2 3" key="1">
    <citation type="submission" date="2017-05" db="EMBL/GenBank/DDBJ databases">
        <title>Genome Analysis of Maritalea myrionectae HL2708#5.</title>
        <authorList>
            <consortium name="Cotde Inc.-PKNU"/>
            <person name="Jang D."/>
            <person name="Oh H.-M."/>
        </authorList>
    </citation>
    <scope>NUCLEOTIDE SEQUENCE [LARGE SCALE GENOMIC DNA]</scope>
    <source>
        <strain evidence="2 3">HL2708#5</strain>
    </source>
</reference>
<keyword evidence="1" id="KW-0472">Membrane</keyword>